<comment type="caution">
    <text evidence="1">The sequence shown here is derived from an EMBL/GenBank/DDBJ whole genome shotgun (WGS) entry which is preliminary data.</text>
</comment>
<evidence type="ECO:0000313" key="2">
    <source>
        <dbReference type="Proteomes" id="UP000245911"/>
    </source>
</evidence>
<proteinExistence type="predicted"/>
<reference evidence="1 2" key="1">
    <citation type="submission" date="2018-04" db="EMBL/GenBank/DDBJ databases">
        <title>Pararhodobacter oceanense sp. nov., isolated from marine intertidal sediment.</title>
        <authorList>
            <person name="Wang X.-L."/>
            <person name="Du Z.-J."/>
        </authorList>
    </citation>
    <scope>NUCLEOTIDE SEQUENCE [LARGE SCALE GENOMIC DNA]</scope>
    <source>
        <strain evidence="1 2">AM505</strain>
    </source>
</reference>
<dbReference type="AlphaFoldDB" id="A0A2T8HSJ2"/>
<protein>
    <submittedName>
        <fullName evidence="1">Uncharacterized protein</fullName>
    </submittedName>
</protein>
<accession>A0A2T8HSJ2</accession>
<gene>
    <name evidence="1" type="ORF">DDE20_12650</name>
</gene>
<dbReference type="EMBL" id="QDKM01000005">
    <property type="protein sequence ID" value="PVH28418.1"/>
    <property type="molecule type" value="Genomic_DNA"/>
</dbReference>
<name>A0A2T8HSJ2_9RHOB</name>
<dbReference type="Proteomes" id="UP000245911">
    <property type="component" value="Unassembled WGS sequence"/>
</dbReference>
<sequence length="103" mass="10122">MLGLGAAALADQGGDAAAEAQVQVQAVATACGTGSNMPVELCTCIGTQASAELNADQQAFVIAAFAGDDAEAQRLRGVVPPLELAAAAMFMVNAPRDCAAGGD</sequence>
<organism evidence="1 2">
    <name type="scientific">Pararhodobacter oceanensis</name>
    <dbReference type="NCBI Taxonomy" id="2172121"/>
    <lineage>
        <taxon>Bacteria</taxon>
        <taxon>Pseudomonadati</taxon>
        <taxon>Pseudomonadota</taxon>
        <taxon>Alphaproteobacteria</taxon>
        <taxon>Rhodobacterales</taxon>
        <taxon>Paracoccaceae</taxon>
        <taxon>Pararhodobacter</taxon>
    </lineage>
</organism>
<evidence type="ECO:0000313" key="1">
    <source>
        <dbReference type="EMBL" id="PVH28418.1"/>
    </source>
</evidence>
<keyword evidence="2" id="KW-1185">Reference proteome</keyword>